<feature type="domain" description="Rho-GAP" evidence="4">
    <location>
        <begin position="277"/>
        <end position="468"/>
    </location>
</feature>
<evidence type="ECO:0000313" key="5">
    <source>
        <dbReference type="EMBL" id="CAH0379047.1"/>
    </source>
</evidence>
<dbReference type="EMBL" id="CAKKNE010000006">
    <property type="protein sequence ID" value="CAH0379047.1"/>
    <property type="molecule type" value="Genomic_DNA"/>
</dbReference>
<evidence type="ECO:0000313" key="6">
    <source>
        <dbReference type="Proteomes" id="UP000789595"/>
    </source>
</evidence>
<name>A0A8J2X700_9STRA</name>
<proteinExistence type="predicted"/>
<keyword evidence="1" id="KW-0343">GTPase activation</keyword>
<feature type="region of interest" description="Disordered" evidence="3">
    <location>
        <begin position="1"/>
        <end position="31"/>
    </location>
</feature>
<dbReference type="PROSITE" id="PS50238">
    <property type="entry name" value="RHOGAP"/>
    <property type="match status" value="1"/>
</dbReference>
<evidence type="ECO:0000256" key="1">
    <source>
        <dbReference type="ARBA" id="ARBA00022468"/>
    </source>
</evidence>
<comment type="caution">
    <text evidence="5">The sequence shown here is derived from an EMBL/GenBank/DDBJ whole genome shotgun (WGS) entry which is preliminary data.</text>
</comment>
<dbReference type="AlphaFoldDB" id="A0A8J2X700"/>
<dbReference type="InterPro" id="IPR008936">
    <property type="entry name" value="Rho_GTPase_activation_prot"/>
</dbReference>
<keyword evidence="2" id="KW-0175">Coiled coil</keyword>
<sequence length="468" mass="50223">MKSMFKSKKSTDTIETPPSAKASVGSSAWRRRVGESARNKLGLSRHETDEVTGDVAAGVSSYRAAASKLKEAVKALESAEASERKADARRKDALRALGDDDALIEACLSSDERTDRFDRTEGWALEPLRSVRRYEALVDSTIASRESLLQDYFARKRKLDSGKKEDERQFKFEQACRAVKAATARLEPLLEAFVSAAETALRDALRCAAAARIVQLEDAASRLRPWAASTISGESESAARDLLRDVAAARRDGSVIRPAAPASPELERLAAVASQQAEVPEAATPPSFTPDVVPDVSDQEAAALRALLRRLGAEDALARKGLFRIPGDATNCAAARERLAAGDDIASSLDVDDAATLAKGWFRDRPALLPRSVNEALRAAAEACADDEVFAGQARELLDGVPVVRDLLSLLNAVARREADNAMTPENLAICWAPNVFVLDPNSAASVADLQPAIRLTARLVGVGDRLA</sequence>
<feature type="coiled-coil region" evidence="2">
    <location>
        <begin position="59"/>
        <end position="89"/>
    </location>
</feature>
<dbReference type="SUPFAM" id="SSF48350">
    <property type="entry name" value="GTPase activation domain, GAP"/>
    <property type="match status" value="1"/>
</dbReference>
<dbReference type="Gene3D" id="1.10.555.10">
    <property type="entry name" value="Rho GTPase activation protein"/>
    <property type="match status" value="1"/>
</dbReference>
<dbReference type="GO" id="GO:0005737">
    <property type="term" value="C:cytoplasm"/>
    <property type="evidence" value="ECO:0007669"/>
    <property type="project" value="TreeGrafter"/>
</dbReference>
<dbReference type="Pfam" id="PF00620">
    <property type="entry name" value="RhoGAP"/>
    <property type="match status" value="1"/>
</dbReference>
<dbReference type="GO" id="GO:0051056">
    <property type="term" value="P:regulation of small GTPase mediated signal transduction"/>
    <property type="evidence" value="ECO:0007669"/>
    <property type="project" value="TreeGrafter"/>
</dbReference>
<reference evidence="5" key="1">
    <citation type="submission" date="2021-11" db="EMBL/GenBank/DDBJ databases">
        <authorList>
            <consortium name="Genoscope - CEA"/>
            <person name="William W."/>
        </authorList>
    </citation>
    <scope>NUCLEOTIDE SEQUENCE</scope>
</reference>
<evidence type="ECO:0000259" key="4">
    <source>
        <dbReference type="PROSITE" id="PS50238"/>
    </source>
</evidence>
<organism evidence="5 6">
    <name type="scientific">Pelagomonas calceolata</name>
    <dbReference type="NCBI Taxonomy" id="35677"/>
    <lineage>
        <taxon>Eukaryota</taxon>
        <taxon>Sar</taxon>
        <taxon>Stramenopiles</taxon>
        <taxon>Ochrophyta</taxon>
        <taxon>Pelagophyceae</taxon>
        <taxon>Pelagomonadales</taxon>
        <taxon>Pelagomonadaceae</taxon>
        <taxon>Pelagomonas</taxon>
    </lineage>
</organism>
<dbReference type="PANTHER" id="PTHR14963:SF7">
    <property type="entry name" value="RHO GTPASE-ACTIVATING PROTEIN 19"/>
    <property type="match status" value="1"/>
</dbReference>
<keyword evidence="6" id="KW-1185">Reference proteome</keyword>
<dbReference type="OrthoDB" id="185175at2759"/>
<dbReference type="SMART" id="SM00324">
    <property type="entry name" value="RhoGAP"/>
    <property type="match status" value="1"/>
</dbReference>
<dbReference type="GO" id="GO:0005096">
    <property type="term" value="F:GTPase activator activity"/>
    <property type="evidence" value="ECO:0007669"/>
    <property type="project" value="UniProtKB-KW"/>
</dbReference>
<protein>
    <recommendedName>
        <fullName evidence="4">Rho-GAP domain-containing protein</fullName>
    </recommendedName>
</protein>
<gene>
    <name evidence="5" type="ORF">PECAL_6P06470</name>
</gene>
<dbReference type="InterPro" id="IPR000198">
    <property type="entry name" value="RhoGAP_dom"/>
</dbReference>
<dbReference type="PANTHER" id="PTHR14963">
    <property type="entry name" value="RHO GTPASE ACTIVATING PROTEIN 18,19-RELATED"/>
    <property type="match status" value="1"/>
</dbReference>
<evidence type="ECO:0000256" key="2">
    <source>
        <dbReference type="SAM" id="Coils"/>
    </source>
</evidence>
<dbReference type="GO" id="GO:0007165">
    <property type="term" value="P:signal transduction"/>
    <property type="evidence" value="ECO:0007669"/>
    <property type="project" value="InterPro"/>
</dbReference>
<dbReference type="CDD" id="cd00159">
    <property type="entry name" value="RhoGAP"/>
    <property type="match status" value="1"/>
</dbReference>
<dbReference type="Proteomes" id="UP000789595">
    <property type="component" value="Unassembled WGS sequence"/>
</dbReference>
<evidence type="ECO:0000256" key="3">
    <source>
        <dbReference type="SAM" id="MobiDB-lite"/>
    </source>
</evidence>
<accession>A0A8J2X700</accession>